<keyword evidence="3 5" id="KW-1133">Transmembrane helix</keyword>
<proteinExistence type="predicted"/>
<keyword evidence="2 5" id="KW-0812">Transmembrane</keyword>
<evidence type="ECO:0000256" key="3">
    <source>
        <dbReference type="ARBA" id="ARBA00022989"/>
    </source>
</evidence>
<dbReference type="InterPro" id="IPR007016">
    <property type="entry name" value="O-antigen_ligase-rel_domated"/>
</dbReference>
<evidence type="ECO:0000259" key="6">
    <source>
        <dbReference type="Pfam" id="PF04932"/>
    </source>
</evidence>
<feature type="transmembrane region" description="Helical" evidence="5">
    <location>
        <begin position="97"/>
        <end position="115"/>
    </location>
</feature>
<organism evidence="7 8">
    <name type="scientific">Geomonas terrae</name>
    <dbReference type="NCBI Taxonomy" id="2562681"/>
    <lineage>
        <taxon>Bacteria</taxon>
        <taxon>Pseudomonadati</taxon>
        <taxon>Thermodesulfobacteriota</taxon>
        <taxon>Desulfuromonadia</taxon>
        <taxon>Geobacterales</taxon>
        <taxon>Geobacteraceae</taxon>
        <taxon>Geomonas</taxon>
    </lineage>
</organism>
<feature type="transmembrane region" description="Helical" evidence="5">
    <location>
        <begin position="64"/>
        <end position="82"/>
    </location>
</feature>
<evidence type="ECO:0000256" key="1">
    <source>
        <dbReference type="ARBA" id="ARBA00004141"/>
    </source>
</evidence>
<feature type="domain" description="O-antigen ligase-related" evidence="6">
    <location>
        <begin position="183"/>
        <end position="326"/>
    </location>
</feature>
<feature type="transmembrane region" description="Helical" evidence="5">
    <location>
        <begin position="173"/>
        <end position="193"/>
    </location>
</feature>
<evidence type="ECO:0000313" key="8">
    <source>
        <dbReference type="Proteomes" id="UP000306416"/>
    </source>
</evidence>
<gene>
    <name evidence="7" type="ORF">E4633_16440</name>
</gene>
<keyword evidence="8" id="KW-1185">Reference proteome</keyword>
<feature type="transmembrane region" description="Helical" evidence="5">
    <location>
        <begin position="366"/>
        <end position="389"/>
    </location>
</feature>
<reference evidence="7 8" key="1">
    <citation type="submission" date="2019-04" db="EMBL/GenBank/DDBJ databases">
        <title>Geobacter oryzae sp. nov., ferric-reducing bacteria isolated from paddy soil.</title>
        <authorList>
            <person name="Xu Z."/>
            <person name="Masuda Y."/>
            <person name="Itoh H."/>
            <person name="Senoo K."/>
        </authorList>
    </citation>
    <scope>NUCLEOTIDE SEQUENCE [LARGE SCALE GENOMIC DNA]</scope>
    <source>
        <strain evidence="7 8">Red111</strain>
    </source>
</reference>
<dbReference type="GO" id="GO:0016874">
    <property type="term" value="F:ligase activity"/>
    <property type="evidence" value="ECO:0007669"/>
    <property type="project" value="UniProtKB-KW"/>
</dbReference>
<protein>
    <submittedName>
        <fullName evidence="7">O-antigen ligase domain-containing protein</fullName>
    </submittedName>
</protein>
<feature type="transmembrane region" description="Helical" evidence="5">
    <location>
        <begin position="12"/>
        <end position="34"/>
    </location>
</feature>
<keyword evidence="7" id="KW-0436">Ligase</keyword>
<comment type="subcellular location">
    <subcellularLocation>
        <location evidence="1">Membrane</location>
        <topology evidence="1">Multi-pass membrane protein</topology>
    </subcellularLocation>
</comment>
<evidence type="ECO:0000313" key="7">
    <source>
        <dbReference type="EMBL" id="TGU70591.1"/>
    </source>
</evidence>
<accession>A0A4S1CB87</accession>
<dbReference type="EMBL" id="SRSC01000004">
    <property type="protein sequence ID" value="TGU70591.1"/>
    <property type="molecule type" value="Genomic_DNA"/>
</dbReference>
<dbReference type="GO" id="GO:0016020">
    <property type="term" value="C:membrane"/>
    <property type="evidence" value="ECO:0007669"/>
    <property type="project" value="UniProtKB-SubCell"/>
</dbReference>
<dbReference type="Pfam" id="PF04932">
    <property type="entry name" value="Wzy_C"/>
    <property type="match status" value="1"/>
</dbReference>
<comment type="caution">
    <text evidence="7">The sequence shown here is derived from an EMBL/GenBank/DDBJ whole genome shotgun (WGS) entry which is preliminary data.</text>
</comment>
<dbReference type="PANTHER" id="PTHR37422:SF13">
    <property type="entry name" value="LIPOPOLYSACCHARIDE BIOSYNTHESIS PROTEIN PA4999-RELATED"/>
    <property type="match status" value="1"/>
</dbReference>
<feature type="transmembrane region" description="Helical" evidence="5">
    <location>
        <begin position="122"/>
        <end position="143"/>
    </location>
</feature>
<feature type="transmembrane region" description="Helical" evidence="5">
    <location>
        <begin position="313"/>
        <end position="330"/>
    </location>
</feature>
<feature type="transmembrane region" description="Helical" evidence="5">
    <location>
        <begin position="224"/>
        <end position="245"/>
    </location>
</feature>
<dbReference type="Proteomes" id="UP000306416">
    <property type="component" value="Unassembled WGS sequence"/>
</dbReference>
<feature type="transmembrane region" description="Helical" evidence="5">
    <location>
        <begin position="40"/>
        <end position="57"/>
    </location>
</feature>
<evidence type="ECO:0000256" key="4">
    <source>
        <dbReference type="ARBA" id="ARBA00023136"/>
    </source>
</evidence>
<dbReference type="InterPro" id="IPR051533">
    <property type="entry name" value="WaaL-like"/>
</dbReference>
<keyword evidence="4 5" id="KW-0472">Membrane</keyword>
<dbReference type="PANTHER" id="PTHR37422">
    <property type="entry name" value="TEICHURONIC ACID BIOSYNTHESIS PROTEIN TUAE"/>
    <property type="match status" value="1"/>
</dbReference>
<evidence type="ECO:0000256" key="2">
    <source>
        <dbReference type="ARBA" id="ARBA00022692"/>
    </source>
</evidence>
<sequence length="397" mass="44615">MRGVMNVEQTNITLKDSLYLCVIAASAILASRHFILEELVARPFIIYLLLVIAYYRSYPEARSVMASPPVVAFGVFTAYFLARVPWIDLDTKGEKDVFYTVICGVLLVGMAVSFGKRKLPPHFLLFLAATGLLYVMYYLLLGVETSNPLIYGYTLFSFLPLLILEIEGEPRHGLKKVTIVIILSTAVVLLLLFSTRVPAVSLLIFGAVMHFWDTITKSPGRMKLLFALLFVCLLGGILLYVQLWYTGVLADFDTVSDRYFQKGISGRGSIWPELLLRILDDPFFGHGSTRNTEYYDNFTGVRNLSSHNTYLEISFRMGLVGLFLLILVYYKLIMHFCRHREVPAAKVGGAYVLAAMVFQGSGEYMFFNSILANVLVWSFLGVCIGRTLLPEPPGQPR</sequence>
<dbReference type="AlphaFoldDB" id="A0A4S1CB87"/>
<name>A0A4S1CB87_9BACT</name>
<evidence type="ECO:0000256" key="5">
    <source>
        <dbReference type="SAM" id="Phobius"/>
    </source>
</evidence>